<feature type="binding site" evidence="6">
    <location>
        <position position="186"/>
    </location>
    <ligand>
        <name>FMN</name>
        <dbReference type="ChEBI" id="CHEBI:58210"/>
    </ligand>
</feature>
<sequence length="213" mass="24525">MRRLHQTRRGAAPGALRHWDMQLPDPLRLFQEWFAEARDREKSDATAMAVATADAAGRPAVRMVLLKQADARGFVFYTNLDSPKADNLRANPRAELCFHWPVLERQVRVSGQVDAVSDAEADAYFATRPRLSQLGAWASHQSKPMNGRYELEQAVARETVRHGVGPVPRPPFWSGFRVVPAQIEFWQQKPFRHHDRQRFTRIGGVWHHEWLFP</sequence>
<name>A0A4Q1C636_9BACT</name>
<dbReference type="InterPro" id="IPR011576">
    <property type="entry name" value="Pyridox_Oxase_N"/>
</dbReference>
<comment type="similarity">
    <text evidence="1">Belongs to the pyridoxamine 5'-phosphate oxidase family.</text>
</comment>
<dbReference type="PIRSF" id="PIRSF000190">
    <property type="entry name" value="Pyd_amn-ph_oxd"/>
    <property type="match status" value="1"/>
</dbReference>
<dbReference type="Pfam" id="PF10590">
    <property type="entry name" value="PNP_phzG_C"/>
    <property type="match status" value="1"/>
</dbReference>
<dbReference type="GO" id="GO:0010181">
    <property type="term" value="F:FMN binding"/>
    <property type="evidence" value="ECO:0007669"/>
    <property type="project" value="UniProtKB-UniRule"/>
</dbReference>
<feature type="binding site" evidence="6">
    <location>
        <begin position="62"/>
        <end position="67"/>
    </location>
    <ligand>
        <name>FMN</name>
        <dbReference type="ChEBI" id="CHEBI:58210"/>
    </ligand>
</feature>
<evidence type="ECO:0000256" key="3">
    <source>
        <dbReference type="ARBA" id="ARBA00022643"/>
    </source>
</evidence>
<keyword evidence="10" id="KW-1185">Reference proteome</keyword>
<dbReference type="Proteomes" id="UP000290218">
    <property type="component" value="Unassembled WGS sequence"/>
</dbReference>
<feature type="binding site" evidence="6">
    <location>
        <begin position="141"/>
        <end position="142"/>
    </location>
    <ligand>
        <name>FMN</name>
        <dbReference type="ChEBI" id="CHEBI:58210"/>
    </ligand>
</feature>
<dbReference type="NCBIfam" id="NF004231">
    <property type="entry name" value="PRK05679.1"/>
    <property type="match status" value="1"/>
</dbReference>
<evidence type="ECO:0000256" key="5">
    <source>
        <dbReference type="NCBIfam" id="TIGR00558"/>
    </source>
</evidence>
<feature type="binding site" evidence="6">
    <location>
        <position position="84"/>
    </location>
    <ligand>
        <name>FMN</name>
        <dbReference type="ChEBI" id="CHEBI:58210"/>
    </ligand>
</feature>
<dbReference type="PANTHER" id="PTHR10851">
    <property type="entry name" value="PYRIDOXINE-5-PHOSPHATE OXIDASE"/>
    <property type="match status" value="1"/>
</dbReference>
<dbReference type="HAMAP" id="MF_01629">
    <property type="entry name" value="PdxH"/>
    <property type="match status" value="1"/>
</dbReference>
<gene>
    <name evidence="9" type="primary">pdxH</name>
    <name evidence="9" type="ORF">ESB00_00015</name>
</gene>
<dbReference type="InterPro" id="IPR000659">
    <property type="entry name" value="Pyridox_Oxase"/>
</dbReference>
<evidence type="ECO:0000313" key="10">
    <source>
        <dbReference type="Proteomes" id="UP000290218"/>
    </source>
</evidence>
<dbReference type="AlphaFoldDB" id="A0A4Q1C636"/>
<dbReference type="GO" id="GO:0004733">
    <property type="term" value="F:pyridoxamine phosphate oxidase activity"/>
    <property type="evidence" value="ECO:0007669"/>
    <property type="project" value="UniProtKB-UniRule"/>
</dbReference>
<evidence type="ECO:0000259" key="7">
    <source>
        <dbReference type="Pfam" id="PF01243"/>
    </source>
</evidence>
<dbReference type="InterPro" id="IPR019576">
    <property type="entry name" value="Pyridoxamine_oxidase_dimer_C"/>
</dbReference>
<dbReference type="SUPFAM" id="SSF50475">
    <property type="entry name" value="FMN-binding split barrel"/>
    <property type="match status" value="1"/>
</dbReference>
<keyword evidence="2" id="KW-0285">Flavoprotein</keyword>
<keyword evidence="3 6" id="KW-0288">FMN</keyword>
<protein>
    <recommendedName>
        <fullName evidence="5">Pyridoxamine 5'-phosphate oxidase</fullName>
        <ecNumber evidence="5">1.4.3.5</ecNumber>
    </recommendedName>
</protein>
<dbReference type="OrthoDB" id="9780392at2"/>
<reference evidence="9 10" key="1">
    <citation type="submission" date="2019-01" db="EMBL/GenBank/DDBJ databases">
        <title>Lacunisphaera sp. strain TWA-58.</title>
        <authorList>
            <person name="Chen W.-M."/>
        </authorList>
    </citation>
    <scope>NUCLEOTIDE SEQUENCE [LARGE SCALE GENOMIC DNA]</scope>
    <source>
        <strain evidence="9 10">TWA-58</strain>
    </source>
</reference>
<dbReference type="GO" id="GO:0008615">
    <property type="term" value="P:pyridoxine biosynthetic process"/>
    <property type="evidence" value="ECO:0007669"/>
    <property type="project" value="UniProtKB-UniRule"/>
</dbReference>
<keyword evidence="4 9" id="KW-0560">Oxidoreductase</keyword>
<comment type="caution">
    <text evidence="9">The sequence shown here is derived from an EMBL/GenBank/DDBJ whole genome shotgun (WGS) entry which is preliminary data.</text>
</comment>
<organism evidence="9 10">
    <name type="scientific">Oleiharenicola lentus</name>
    <dbReference type="NCBI Taxonomy" id="2508720"/>
    <lineage>
        <taxon>Bacteria</taxon>
        <taxon>Pseudomonadati</taxon>
        <taxon>Verrucomicrobiota</taxon>
        <taxon>Opitutia</taxon>
        <taxon>Opitutales</taxon>
        <taxon>Opitutaceae</taxon>
        <taxon>Oleiharenicola</taxon>
    </lineage>
</organism>
<evidence type="ECO:0000256" key="1">
    <source>
        <dbReference type="ARBA" id="ARBA00007301"/>
    </source>
</evidence>
<proteinExistence type="inferred from homology"/>
<feature type="domain" description="Pyridoxine 5'-phosphate oxidase dimerisation C-terminal" evidence="8">
    <location>
        <begin position="173"/>
        <end position="213"/>
    </location>
</feature>
<accession>A0A4Q1C636</accession>
<dbReference type="Pfam" id="PF01243">
    <property type="entry name" value="PNPOx_N"/>
    <property type="match status" value="1"/>
</dbReference>
<evidence type="ECO:0000256" key="2">
    <source>
        <dbReference type="ARBA" id="ARBA00022630"/>
    </source>
</evidence>
<evidence type="ECO:0000313" key="9">
    <source>
        <dbReference type="EMBL" id="RXK54327.1"/>
    </source>
</evidence>
<feature type="binding site" evidence="6">
    <location>
        <begin position="77"/>
        <end position="78"/>
    </location>
    <ligand>
        <name>FMN</name>
        <dbReference type="ChEBI" id="CHEBI:58210"/>
    </ligand>
</feature>
<dbReference type="EMBL" id="SDHX01000001">
    <property type="protein sequence ID" value="RXK54327.1"/>
    <property type="molecule type" value="Genomic_DNA"/>
</dbReference>
<dbReference type="Gene3D" id="2.30.110.10">
    <property type="entry name" value="Electron Transport, Fmn-binding Protein, Chain A"/>
    <property type="match status" value="1"/>
</dbReference>
<evidence type="ECO:0000256" key="6">
    <source>
        <dbReference type="PIRSR" id="PIRSR000190-2"/>
    </source>
</evidence>
<comment type="cofactor">
    <cofactor evidence="6">
        <name>FMN</name>
        <dbReference type="ChEBI" id="CHEBI:58210"/>
    </cofactor>
    <text evidence="6">Binds 1 FMN per subunit.</text>
</comment>
<dbReference type="EC" id="1.4.3.5" evidence="5"/>
<feature type="binding site" evidence="6">
    <location>
        <position position="106"/>
    </location>
    <ligand>
        <name>FMN</name>
        <dbReference type="ChEBI" id="CHEBI:58210"/>
    </ligand>
</feature>
<evidence type="ECO:0000259" key="8">
    <source>
        <dbReference type="Pfam" id="PF10590"/>
    </source>
</evidence>
<feature type="binding site" evidence="6">
    <location>
        <position position="196"/>
    </location>
    <ligand>
        <name>FMN</name>
        <dbReference type="ChEBI" id="CHEBI:58210"/>
    </ligand>
</feature>
<dbReference type="InterPro" id="IPR012349">
    <property type="entry name" value="Split_barrel_FMN-bd"/>
</dbReference>
<dbReference type="NCBIfam" id="TIGR00558">
    <property type="entry name" value="pdxH"/>
    <property type="match status" value="1"/>
</dbReference>
<dbReference type="PANTHER" id="PTHR10851:SF0">
    <property type="entry name" value="PYRIDOXINE-5'-PHOSPHATE OXIDASE"/>
    <property type="match status" value="1"/>
</dbReference>
<evidence type="ECO:0000256" key="4">
    <source>
        <dbReference type="ARBA" id="ARBA00023002"/>
    </source>
</evidence>
<feature type="domain" description="Pyridoxamine 5'-phosphate oxidase N-terminal" evidence="7">
    <location>
        <begin position="42"/>
        <end position="156"/>
    </location>
</feature>